<sequence length="1036" mass="115567">MSNATSQLHTACLVLIENAIEIAWNPASNQSLKTQAFDYLNQLRADPQAWQVCTTLFTRAPRASEVVRLVSLEIVNNAVHSQALDDASLAFLKNSLLDYIRRAYSANPQDAADPPHLQNKLTQTLTYLFVCLYKKGWESFIDDFLALTALQNNTQGDNVAGVVMYLRILGSVHDEIADLMLTRQGNDSKRNNDLKDLVRDRDMRTIAASWRDILARYSNQNDGVVEMTLKVIGKWVSWIDIYLVINQEMLGLLLPLVGRSNPTGGEDKVRDAAVDTLTEVVAKKMKPSDKTDMILFLNLREIIVQLLASPPLHDFKGTPRYDTDLAEALAKLVNTTMVDIIKVLEDNKVENDTRAKAEQLLQDFLPSLLRLFSDEFDEVCSTVIPSLTDLLTFLRKVGTLPPVYSDMLRPILDAIVSKMRYDETSSWGNEDEQTDEAEFQELRKRLHILQKSVGAVDQNLYIEYLSSLVGTMFTTLEQQGSQMDWRDLDLALYEIYLFGELALPNAGLGPKSQPNTVATERLAVMMSKMVESGIASFPHPAILLQYMEICVRYYTFFEQHHGYIPQVLENFVGLVHHEHVRVRTRSWYLFLRFVKQLRAQVGNVAQTVIQSISDLLPIKAEMPNNDADDDMSSDESDHSADAIFNGQLYLFEAIGCISSTATTPVVDQALYARSVMEPLFSDMSVNLERAKAGDAQAILQIHHIVMALGTLANGFADVNAGGQTNQRPPPPKPISDEFSRAAEVILVALSQLNSNGEIRAACRSAFSRLLGVMGAAVLPQLPQWIEGLLSRSSSKDEMAMFLRLLEQVVYNFKGEIYNILDLLLSPLLERVFGGLSEPISGTDDEIQLQELRREYVSFVQVILINDLGGVLVSQSNQGKFDALVTSIITISETIVHGNLVASRIGFNVLTRMASQWGGPDVATVAKEPVTTGAPQPTIPGFDQFMISRFHTACWDVLQDSNFKPGNDAQARQVLSEIAGLEQTIYTKTGDTFIQHIQTVTFPGLGMDGTEFLQTLTTSTDRRVIVAWIQNLLKSRR</sequence>
<dbReference type="Proteomes" id="UP001270362">
    <property type="component" value="Unassembled WGS sequence"/>
</dbReference>
<name>A0AAE0XFR0_9PEZI</name>
<comment type="function">
    <text evidence="10">tRNA nucleus export receptor which facilitates tRNA translocation across the nuclear pore complex. Involved in pre-tRNA splicing, probably by affecting the interaction of pre-tRNA with splicing endonuclease.</text>
</comment>
<evidence type="ECO:0000256" key="1">
    <source>
        <dbReference type="ARBA" id="ARBA00004496"/>
    </source>
</evidence>
<proteinExistence type="inferred from homology"/>
<evidence type="ECO:0000256" key="6">
    <source>
        <dbReference type="ARBA" id="ARBA00022555"/>
    </source>
</evidence>
<evidence type="ECO:0000259" key="13">
    <source>
        <dbReference type="Pfam" id="PF19282"/>
    </source>
</evidence>
<keyword evidence="4 11" id="KW-0813">Transport</keyword>
<organism evidence="14 15">
    <name type="scientific">Podospora appendiculata</name>
    <dbReference type="NCBI Taxonomy" id="314037"/>
    <lineage>
        <taxon>Eukaryota</taxon>
        <taxon>Fungi</taxon>
        <taxon>Dikarya</taxon>
        <taxon>Ascomycota</taxon>
        <taxon>Pezizomycotina</taxon>
        <taxon>Sordariomycetes</taxon>
        <taxon>Sordariomycetidae</taxon>
        <taxon>Sordariales</taxon>
        <taxon>Podosporaceae</taxon>
        <taxon>Podospora</taxon>
    </lineage>
</organism>
<dbReference type="InterPro" id="IPR013598">
    <property type="entry name" value="Exportin-1/Importin-b-like"/>
</dbReference>
<evidence type="ECO:0000313" key="15">
    <source>
        <dbReference type="Proteomes" id="UP001270362"/>
    </source>
</evidence>
<evidence type="ECO:0000256" key="10">
    <source>
        <dbReference type="ARBA" id="ARBA00025147"/>
    </source>
</evidence>
<evidence type="ECO:0000259" key="12">
    <source>
        <dbReference type="Pfam" id="PF08389"/>
    </source>
</evidence>
<dbReference type="InterPro" id="IPR040017">
    <property type="entry name" value="XPOT"/>
</dbReference>
<dbReference type="PANTHER" id="PTHR15952">
    <property type="entry name" value="EXPORTIN-T/LOS1"/>
    <property type="match status" value="1"/>
</dbReference>
<feature type="domain" description="Exportin-T C-terminal" evidence="13">
    <location>
        <begin position="352"/>
        <end position="1033"/>
    </location>
</feature>
<dbReference type="InterPro" id="IPR016024">
    <property type="entry name" value="ARM-type_fold"/>
</dbReference>
<dbReference type="InterPro" id="IPR011989">
    <property type="entry name" value="ARM-like"/>
</dbReference>
<feature type="domain" description="Exportin-1/Importin-beta-like" evidence="12">
    <location>
        <begin position="114"/>
        <end position="277"/>
    </location>
</feature>
<dbReference type="GO" id="GO:0005643">
    <property type="term" value="C:nuclear pore"/>
    <property type="evidence" value="ECO:0007669"/>
    <property type="project" value="TreeGrafter"/>
</dbReference>
<keyword evidence="9 11" id="KW-0539">Nucleus</keyword>
<evidence type="ECO:0000313" key="14">
    <source>
        <dbReference type="EMBL" id="KAK3692597.1"/>
    </source>
</evidence>
<dbReference type="Gene3D" id="1.25.10.10">
    <property type="entry name" value="Leucine-rich Repeat Variant"/>
    <property type="match status" value="1"/>
</dbReference>
<keyword evidence="8 11" id="KW-0694">RNA-binding</keyword>
<keyword evidence="15" id="KW-1185">Reference proteome</keyword>
<evidence type="ECO:0000256" key="3">
    <source>
        <dbReference type="ARBA" id="ARBA00018928"/>
    </source>
</evidence>
<evidence type="ECO:0000256" key="2">
    <source>
        <dbReference type="ARBA" id="ARBA00009466"/>
    </source>
</evidence>
<evidence type="ECO:0000256" key="9">
    <source>
        <dbReference type="ARBA" id="ARBA00023242"/>
    </source>
</evidence>
<comment type="caution">
    <text evidence="14">The sequence shown here is derived from an EMBL/GenBank/DDBJ whole genome shotgun (WGS) entry which is preliminary data.</text>
</comment>
<dbReference type="PANTHER" id="PTHR15952:SF11">
    <property type="entry name" value="EXPORTIN-T"/>
    <property type="match status" value="1"/>
</dbReference>
<comment type="subcellular location">
    <subcellularLocation>
        <location evidence="1 11">Cytoplasm</location>
    </subcellularLocation>
    <subcellularLocation>
        <location evidence="11">Nucleus</location>
    </subcellularLocation>
    <text evidence="11">Shuttles between the nucleus and the cytoplasm.</text>
</comment>
<keyword evidence="7" id="KW-0819">tRNA processing</keyword>
<gene>
    <name evidence="14" type="ORF">B0T22DRAFT_532049</name>
</gene>
<dbReference type="GO" id="GO:0071528">
    <property type="term" value="P:tRNA re-export from nucleus"/>
    <property type="evidence" value="ECO:0007669"/>
    <property type="project" value="UniProtKB-UniRule"/>
</dbReference>
<dbReference type="GO" id="GO:0016363">
    <property type="term" value="C:nuclear matrix"/>
    <property type="evidence" value="ECO:0007669"/>
    <property type="project" value="TreeGrafter"/>
</dbReference>
<dbReference type="AlphaFoldDB" id="A0AAE0XFR0"/>
<dbReference type="GO" id="GO:0008033">
    <property type="term" value="P:tRNA processing"/>
    <property type="evidence" value="ECO:0007669"/>
    <property type="project" value="UniProtKB-KW"/>
</dbReference>
<evidence type="ECO:0000256" key="11">
    <source>
        <dbReference type="RuleBase" id="RU366037"/>
    </source>
</evidence>
<dbReference type="FunFam" id="1.25.10.10:FF:000355">
    <property type="entry name" value="Exportin-T"/>
    <property type="match status" value="1"/>
</dbReference>
<dbReference type="GO" id="GO:0000049">
    <property type="term" value="F:tRNA binding"/>
    <property type="evidence" value="ECO:0007669"/>
    <property type="project" value="UniProtKB-UniRule"/>
</dbReference>
<dbReference type="InterPro" id="IPR045546">
    <property type="entry name" value="Exportin-T_C"/>
</dbReference>
<dbReference type="SUPFAM" id="SSF48371">
    <property type="entry name" value="ARM repeat"/>
    <property type="match status" value="1"/>
</dbReference>
<keyword evidence="6 11" id="KW-0820">tRNA-binding</keyword>
<evidence type="ECO:0000256" key="5">
    <source>
        <dbReference type="ARBA" id="ARBA00022490"/>
    </source>
</evidence>
<accession>A0AAE0XFR0</accession>
<dbReference type="Pfam" id="PF19282">
    <property type="entry name" value="Exportin-T"/>
    <property type="match status" value="1"/>
</dbReference>
<reference evidence="14" key="2">
    <citation type="submission" date="2023-06" db="EMBL/GenBank/DDBJ databases">
        <authorList>
            <consortium name="Lawrence Berkeley National Laboratory"/>
            <person name="Haridas S."/>
            <person name="Hensen N."/>
            <person name="Bonometti L."/>
            <person name="Westerberg I."/>
            <person name="Brannstrom I.O."/>
            <person name="Guillou S."/>
            <person name="Cros-Aarteil S."/>
            <person name="Calhoun S."/>
            <person name="Kuo A."/>
            <person name="Mondo S."/>
            <person name="Pangilinan J."/>
            <person name="Riley R."/>
            <person name="Labutti K."/>
            <person name="Andreopoulos B."/>
            <person name="Lipzen A."/>
            <person name="Chen C."/>
            <person name="Yanf M."/>
            <person name="Daum C."/>
            <person name="Ng V."/>
            <person name="Clum A."/>
            <person name="Steindorff A."/>
            <person name="Ohm R."/>
            <person name="Martin F."/>
            <person name="Silar P."/>
            <person name="Natvig D."/>
            <person name="Lalanne C."/>
            <person name="Gautier V."/>
            <person name="Ament-Velasquez S.L."/>
            <person name="Kruys A."/>
            <person name="Hutchinson M.I."/>
            <person name="Powell A.J."/>
            <person name="Barry K."/>
            <person name="Miller A.N."/>
            <person name="Grigoriev I.V."/>
            <person name="Debuchy R."/>
            <person name="Gladieux P."/>
            <person name="Thoren M.H."/>
            <person name="Johannesson H."/>
        </authorList>
    </citation>
    <scope>NUCLEOTIDE SEQUENCE</scope>
    <source>
        <strain evidence="14">CBS 314.62</strain>
    </source>
</reference>
<comment type="similarity">
    <text evidence="2 11">Belongs to the exportin family.</text>
</comment>
<evidence type="ECO:0000256" key="7">
    <source>
        <dbReference type="ARBA" id="ARBA00022694"/>
    </source>
</evidence>
<dbReference type="GO" id="GO:0005737">
    <property type="term" value="C:cytoplasm"/>
    <property type="evidence" value="ECO:0007669"/>
    <property type="project" value="UniProtKB-SubCell"/>
</dbReference>
<evidence type="ECO:0000256" key="4">
    <source>
        <dbReference type="ARBA" id="ARBA00022448"/>
    </source>
</evidence>
<dbReference type="GO" id="GO:0031267">
    <property type="term" value="F:small GTPase binding"/>
    <property type="evidence" value="ECO:0007669"/>
    <property type="project" value="InterPro"/>
</dbReference>
<evidence type="ECO:0000256" key="8">
    <source>
        <dbReference type="ARBA" id="ARBA00022884"/>
    </source>
</evidence>
<protein>
    <recommendedName>
        <fullName evidence="3 11">Exportin-T</fullName>
    </recommendedName>
    <alternativeName>
        <fullName evidence="11">Exportin(tRNA)</fullName>
    </alternativeName>
    <alternativeName>
        <fullName evidence="11">tRNA exportin</fullName>
    </alternativeName>
</protein>
<dbReference type="EMBL" id="JAULSO010000001">
    <property type="protein sequence ID" value="KAK3692597.1"/>
    <property type="molecule type" value="Genomic_DNA"/>
</dbReference>
<dbReference type="Pfam" id="PF08389">
    <property type="entry name" value="Xpo1"/>
    <property type="match status" value="1"/>
</dbReference>
<reference evidence="14" key="1">
    <citation type="journal article" date="2023" name="Mol. Phylogenet. Evol.">
        <title>Genome-scale phylogeny and comparative genomics of the fungal order Sordariales.</title>
        <authorList>
            <person name="Hensen N."/>
            <person name="Bonometti L."/>
            <person name="Westerberg I."/>
            <person name="Brannstrom I.O."/>
            <person name="Guillou S."/>
            <person name="Cros-Aarteil S."/>
            <person name="Calhoun S."/>
            <person name="Haridas S."/>
            <person name="Kuo A."/>
            <person name="Mondo S."/>
            <person name="Pangilinan J."/>
            <person name="Riley R."/>
            <person name="LaButti K."/>
            <person name="Andreopoulos B."/>
            <person name="Lipzen A."/>
            <person name="Chen C."/>
            <person name="Yan M."/>
            <person name="Daum C."/>
            <person name="Ng V."/>
            <person name="Clum A."/>
            <person name="Steindorff A."/>
            <person name="Ohm R.A."/>
            <person name="Martin F."/>
            <person name="Silar P."/>
            <person name="Natvig D.O."/>
            <person name="Lalanne C."/>
            <person name="Gautier V."/>
            <person name="Ament-Velasquez S.L."/>
            <person name="Kruys A."/>
            <person name="Hutchinson M.I."/>
            <person name="Powell A.J."/>
            <person name="Barry K."/>
            <person name="Miller A.N."/>
            <person name="Grigoriev I.V."/>
            <person name="Debuchy R."/>
            <person name="Gladieux P."/>
            <person name="Hiltunen Thoren M."/>
            <person name="Johannesson H."/>
        </authorList>
    </citation>
    <scope>NUCLEOTIDE SEQUENCE</scope>
    <source>
        <strain evidence="14">CBS 314.62</strain>
    </source>
</reference>
<keyword evidence="5 11" id="KW-0963">Cytoplasm</keyword>